<dbReference type="FunFam" id="1.25.40.10:FF:000351">
    <property type="entry name" value="Pentatricopeptide repeat-containing protein"/>
    <property type="match status" value="1"/>
</dbReference>
<dbReference type="PANTHER" id="PTHR47926">
    <property type="entry name" value="PENTATRICOPEPTIDE REPEAT-CONTAINING PROTEIN"/>
    <property type="match status" value="1"/>
</dbReference>
<dbReference type="Pfam" id="PF13041">
    <property type="entry name" value="PPR_2"/>
    <property type="match status" value="3"/>
</dbReference>
<keyword evidence="5" id="KW-1185">Reference proteome</keyword>
<feature type="repeat" description="PPR" evidence="2">
    <location>
        <begin position="125"/>
        <end position="159"/>
    </location>
</feature>
<sequence>MKKLKQALSNPRKPQFSPQPHLTTHFCNSIINRHSSKGAHASVLHAYISLFQPNNISPDAYTYPSLLKSCTFFNLFPHGVLFHQQIIVNGFSSDAYVASSLINFYAKFGYTNYARYMFDGMSNKNVVPWTAMIGCYSRIGDVGTAFSMYKRMVWEGVRPSSVTMLALLSGVCEDVLSVECLCGCVVKLGFDCHVAVVNSMVSLFGKYGRVEDARKLFESMGGKDIVSWNSLVSGYALTGNVREVMFLINRMRFEGLEPDHQTFGALVSATVRQNNVNTGKLVHAHILSSDFQLDLPVKTLLISMYLKFGNHDYAYTIFKQTLDKDTMLWTTMISGLVQNDFADRAVVLFREMLSSGVMPSSVTVACALAACAHIGALDLGTSIHGYMVRQHMSVEVATQNSLVTMYSKCGHLERSCKVFDMMDKKDIVSWNAIVSAHAQNGDLCKGMCLLKEMRLASEIPDSITVVSLLQACASIGAYHQGKWIHSFIIRNAIESCILVDTTLVDMYSKCGNLESAKRCFDRMLKHDAVSWSTIISGYGSNGKGETALELYAEFLRTGLRPNHVIFLSILSACSHSGLVDYGIRLFHTMTKDFQLEPKVEHCACIVDLLCRARRVEDAHDFYKKMFAEPVVDVLGILLDACRSNGKAELGETIAEEILMLQPGDAGKYMQLAHNYASTARWDDVGKALIQMRSQGLKKLPGWSFFESQGTITTFFTDHSSHPQYEEIVAILMFLSKEIRKPDIMTPEKEKIDGDYRNFENTSFLMQELLHVES</sequence>
<dbReference type="Proteomes" id="UP000077755">
    <property type="component" value="Chromosome 4"/>
</dbReference>
<dbReference type="Pfam" id="PF20431">
    <property type="entry name" value="E_motif"/>
    <property type="match status" value="1"/>
</dbReference>
<dbReference type="InterPro" id="IPR046848">
    <property type="entry name" value="E_motif"/>
</dbReference>
<dbReference type="FunFam" id="1.25.40.10:FF:000436">
    <property type="entry name" value="Pentatricopeptide repeat-containing protein At5g39350 family"/>
    <property type="match status" value="1"/>
</dbReference>
<evidence type="ECO:0008006" key="6">
    <source>
        <dbReference type="Google" id="ProtNLM"/>
    </source>
</evidence>
<dbReference type="NCBIfam" id="TIGR00756">
    <property type="entry name" value="PPR"/>
    <property type="match status" value="8"/>
</dbReference>
<organism evidence="3">
    <name type="scientific">Daucus carota subsp. sativus</name>
    <name type="common">Carrot</name>
    <dbReference type="NCBI Taxonomy" id="79200"/>
    <lineage>
        <taxon>Eukaryota</taxon>
        <taxon>Viridiplantae</taxon>
        <taxon>Streptophyta</taxon>
        <taxon>Embryophyta</taxon>
        <taxon>Tracheophyta</taxon>
        <taxon>Spermatophyta</taxon>
        <taxon>Magnoliopsida</taxon>
        <taxon>eudicotyledons</taxon>
        <taxon>Gunneridae</taxon>
        <taxon>Pentapetalae</taxon>
        <taxon>asterids</taxon>
        <taxon>campanulids</taxon>
        <taxon>Apiales</taxon>
        <taxon>Apiaceae</taxon>
        <taxon>Apioideae</taxon>
        <taxon>Scandiceae</taxon>
        <taxon>Daucinae</taxon>
        <taxon>Daucus</taxon>
        <taxon>Daucus sect. Daucus</taxon>
    </lineage>
</organism>
<feature type="repeat" description="PPR" evidence="2">
    <location>
        <begin position="527"/>
        <end position="561"/>
    </location>
</feature>
<dbReference type="OrthoDB" id="185373at2759"/>
<dbReference type="InterPro" id="IPR002885">
    <property type="entry name" value="PPR_rpt"/>
</dbReference>
<name>A0A162A7J8_DAUCS</name>
<dbReference type="Gene3D" id="1.25.40.10">
    <property type="entry name" value="Tetratricopeptide repeat domain"/>
    <property type="match status" value="4"/>
</dbReference>
<dbReference type="EMBL" id="CP093346">
    <property type="protein sequence ID" value="WOG95331.1"/>
    <property type="molecule type" value="Genomic_DNA"/>
</dbReference>
<dbReference type="FunFam" id="1.25.40.10:FF:000090">
    <property type="entry name" value="Pentatricopeptide repeat-containing protein, chloroplastic"/>
    <property type="match status" value="1"/>
</dbReference>
<dbReference type="OMA" id="WSFIELH"/>
<dbReference type="FunFam" id="1.25.40.10:FF:000475">
    <property type="entry name" value="Pentatricopeptide repeat-containing protein At5g40410, mitochondrial"/>
    <property type="match status" value="1"/>
</dbReference>
<evidence type="ECO:0000313" key="4">
    <source>
        <dbReference type="EMBL" id="WOG95331.1"/>
    </source>
</evidence>
<dbReference type="Gramene" id="KZM96590">
    <property type="protein sequence ID" value="KZM96590"/>
    <property type="gene ID" value="DCAR_016048"/>
</dbReference>
<dbReference type="EMBL" id="LNRQ01000004">
    <property type="protein sequence ID" value="KZM96590.1"/>
    <property type="molecule type" value="Genomic_DNA"/>
</dbReference>
<evidence type="ECO:0000313" key="3">
    <source>
        <dbReference type="EMBL" id="KZM96590.1"/>
    </source>
</evidence>
<gene>
    <name evidence="3" type="ORF">DCAR_016048</name>
    <name evidence="4" type="ORF">DCAR_0414646</name>
</gene>
<evidence type="ECO:0000256" key="2">
    <source>
        <dbReference type="PROSITE-ProRule" id="PRU00708"/>
    </source>
</evidence>
<feature type="repeat" description="PPR" evidence="2">
    <location>
        <begin position="426"/>
        <end position="460"/>
    </location>
</feature>
<dbReference type="GO" id="GO:0009451">
    <property type="term" value="P:RNA modification"/>
    <property type="evidence" value="ECO:0007669"/>
    <property type="project" value="InterPro"/>
</dbReference>
<proteinExistence type="predicted"/>
<evidence type="ECO:0000256" key="1">
    <source>
        <dbReference type="ARBA" id="ARBA00022737"/>
    </source>
</evidence>
<dbReference type="AlphaFoldDB" id="A0A162A7J8"/>
<reference evidence="3" key="1">
    <citation type="journal article" date="2016" name="Nat. Genet.">
        <title>A high-quality carrot genome assembly provides new insights into carotenoid accumulation and asterid genome evolution.</title>
        <authorList>
            <person name="Iorizzo M."/>
            <person name="Ellison S."/>
            <person name="Senalik D."/>
            <person name="Zeng P."/>
            <person name="Satapoomin P."/>
            <person name="Huang J."/>
            <person name="Bowman M."/>
            <person name="Iovene M."/>
            <person name="Sanseverino W."/>
            <person name="Cavagnaro P."/>
            <person name="Yildiz M."/>
            <person name="Macko-Podgorni A."/>
            <person name="Moranska E."/>
            <person name="Grzebelus E."/>
            <person name="Grzebelus D."/>
            <person name="Ashrafi H."/>
            <person name="Zheng Z."/>
            <person name="Cheng S."/>
            <person name="Spooner D."/>
            <person name="Van Deynze A."/>
            <person name="Simon P."/>
        </authorList>
    </citation>
    <scope>NUCLEOTIDE SEQUENCE [LARGE SCALE GENOMIC DNA]</scope>
    <source>
        <tissue evidence="3">Leaf</tissue>
    </source>
</reference>
<reference evidence="4" key="2">
    <citation type="submission" date="2022-03" db="EMBL/GenBank/DDBJ databases">
        <title>Draft title - Genomic analysis of global carrot germplasm unveils the trajectory of domestication and the origin of high carotenoid orange carrot.</title>
        <authorList>
            <person name="Iorizzo M."/>
            <person name="Ellison S."/>
            <person name="Senalik D."/>
            <person name="Macko-Podgorni A."/>
            <person name="Grzebelus D."/>
            <person name="Bostan H."/>
            <person name="Rolling W."/>
            <person name="Curaba J."/>
            <person name="Simon P."/>
        </authorList>
    </citation>
    <scope>NUCLEOTIDE SEQUENCE</scope>
    <source>
        <tissue evidence="4">Leaf</tissue>
    </source>
</reference>
<dbReference type="Pfam" id="PF01535">
    <property type="entry name" value="PPR"/>
    <property type="match status" value="6"/>
</dbReference>
<keyword evidence="1" id="KW-0677">Repeat</keyword>
<dbReference type="FunFam" id="1.25.40.10:FF:000682">
    <property type="entry name" value="Pentatricopeptide repeat-containing protein At3g16610"/>
    <property type="match status" value="1"/>
</dbReference>
<protein>
    <recommendedName>
        <fullName evidence="6">Pentatricopeptide repeat-containing protein</fullName>
    </recommendedName>
</protein>
<dbReference type="InterPro" id="IPR011990">
    <property type="entry name" value="TPR-like_helical_dom_sf"/>
</dbReference>
<dbReference type="GO" id="GO:0003723">
    <property type="term" value="F:RNA binding"/>
    <property type="evidence" value="ECO:0007669"/>
    <property type="project" value="InterPro"/>
</dbReference>
<dbReference type="KEGG" id="dcr:108216593"/>
<evidence type="ECO:0000313" key="5">
    <source>
        <dbReference type="Proteomes" id="UP000077755"/>
    </source>
</evidence>
<dbReference type="PANTHER" id="PTHR47926:SF451">
    <property type="entry name" value="TETRATRICOPEPTIDE-LIKE HELICAL DOMAIN SUPERFAMILY"/>
    <property type="match status" value="1"/>
</dbReference>
<feature type="repeat" description="PPR" evidence="2">
    <location>
        <begin position="224"/>
        <end position="258"/>
    </location>
</feature>
<dbReference type="PROSITE" id="PS51375">
    <property type="entry name" value="PPR"/>
    <property type="match status" value="5"/>
</dbReference>
<feature type="repeat" description="PPR" evidence="2">
    <location>
        <begin position="325"/>
        <end position="359"/>
    </location>
</feature>
<dbReference type="InterPro" id="IPR046960">
    <property type="entry name" value="PPR_At4g14850-like_plant"/>
</dbReference>
<accession>A0A162A7J8</accession>